<evidence type="ECO:0008006" key="3">
    <source>
        <dbReference type="Google" id="ProtNLM"/>
    </source>
</evidence>
<name>A0A420W991_9BACT</name>
<dbReference type="RefSeq" id="WP_121170197.1">
    <property type="nucleotide sequence ID" value="NZ_RBIE01000001.1"/>
</dbReference>
<comment type="caution">
    <text evidence="1">The sequence shown here is derived from an EMBL/GenBank/DDBJ whole genome shotgun (WGS) entry which is preliminary data.</text>
</comment>
<proteinExistence type="predicted"/>
<dbReference type="EMBL" id="RBIE01000001">
    <property type="protein sequence ID" value="RKQ63901.1"/>
    <property type="molecule type" value="Genomic_DNA"/>
</dbReference>
<dbReference type="Proteomes" id="UP000280881">
    <property type="component" value="Unassembled WGS sequence"/>
</dbReference>
<dbReference type="OrthoDB" id="15378at2"/>
<reference evidence="1 2" key="1">
    <citation type="submission" date="2018-10" db="EMBL/GenBank/DDBJ databases">
        <title>Genomic Encyclopedia of Type Strains, Phase IV (KMG-IV): sequencing the most valuable type-strain genomes for metagenomic binning, comparative biology and taxonomic classification.</title>
        <authorList>
            <person name="Goeker M."/>
        </authorList>
    </citation>
    <scope>NUCLEOTIDE SEQUENCE [LARGE SCALE GENOMIC DNA]</scope>
    <source>
        <strain evidence="1 2">DSM 15521</strain>
    </source>
</reference>
<dbReference type="AlphaFoldDB" id="A0A420W991"/>
<protein>
    <recommendedName>
        <fullName evidence="3">Lipoprotein</fullName>
    </recommendedName>
</protein>
<organism evidence="1 2">
    <name type="scientific">Thermovibrio guaymasensis</name>
    <dbReference type="NCBI Taxonomy" id="240167"/>
    <lineage>
        <taxon>Bacteria</taxon>
        <taxon>Pseudomonadati</taxon>
        <taxon>Aquificota</taxon>
        <taxon>Aquificia</taxon>
        <taxon>Desulfurobacteriales</taxon>
        <taxon>Desulfurobacteriaceae</taxon>
        <taxon>Thermovibrio</taxon>
    </lineage>
</organism>
<evidence type="ECO:0000313" key="1">
    <source>
        <dbReference type="EMBL" id="RKQ63901.1"/>
    </source>
</evidence>
<accession>A0A420W991</accession>
<evidence type="ECO:0000313" key="2">
    <source>
        <dbReference type="Proteomes" id="UP000280881"/>
    </source>
</evidence>
<sequence>MRTISVIGLVTIFLFSSCASVKVSGETRVRLMKIGTIERNCESLKGKKVVIRAKFMGWNCPKDCKNPGITRSDTCFVDSTGCIYAEGLAGDLLTERGKEYLVKAIVMKGKNTCYLKVLGKDEVR</sequence>
<dbReference type="PROSITE" id="PS51257">
    <property type="entry name" value="PROKAR_LIPOPROTEIN"/>
    <property type="match status" value="1"/>
</dbReference>
<keyword evidence="2" id="KW-1185">Reference proteome</keyword>
<gene>
    <name evidence="1" type="ORF">C7457_0788</name>
</gene>